<dbReference type="HOGENOM" id="CLU_164612_0_0_9"/>
<reference evidence="2" key="1">
    <citation type="submission" date="2007-10" db="EMBL/GenBank/DDBJ databases">
        <title>Complete sequence of chromosome of Desulforudis audaxviator MP104C.</title>
        <authorList>
            <person name="Copeland A."/>
            <person name="Lucas S."/>
            <person name="Lapidus A."/>
            <person name="Barry K."/>
            <person name="Glavina del Rio T."/>
            <person name="Dalin E."/>
            <person name="Tice H."/>
            <person name="Bruce D."/>
            <person name="Pitluck S."/>
            <person name="Lowry S.R."/>
            <person name="Larimer F."/>
            <person name="Land M.L."/>
            <person name="Hauser L."/>
            <person name="Kyrpides N."/>
            <person name="Ivanova N.N."/>
            <person name="Richardson P."/>
        </authorList>
    </citation>
    <scope>NUCLEOTIDE SEQUENCE [LARGE SCALE GENOMIC DNA]</scope>
    <source>
        <strain evidence="2">MP104C</strain>
    </source>
</reference>
<evidence type="ECO:0000313" key="1">
    <source>
        <dbReference type="EMBL" id="ACA59010.1"/>
    </source>
</evidence>
<name>B1I1V8_DESAP</name>
<sequence>MAFEVYTPKKRKRREEPKPVVSLSKSSIVLNKVARKTLPADRYELAFDRERRIIRLKPSPDGVFVKKTKINARGFFKQFDIDYKGKFTADYRPEEQALFVELPH</sequence>
<reference evidence="1 2" key="2">
    <citation type="journal article" date="2008" name="Science">
        <title>Environmental genomics reveals a single-species ecosystem deep within Earth.</title>
        <authorList>
            <person name="Chivian D."/>
            <person name="Brodie E.L."/>
            <person name="Alm E.J."/>
            <person name="Culley D.E."/>
            <person name="Dehal P.S."/>
            <person name="Desantis T.Z."/>
            <person name="Gihring T.M."/>
            <person name="Lapidus A."/>
            <person name="Lin L.H."/>
            <person name="Lowry S.R."/>
            <person name="Moser D.P."/>
            <person name="Richardson P.M."/>
            <person name="Southam G."/>
            <person name="Wanger G."/>
            <person name="Pratt L.M."/>
            <person name="Andersen G.L."/>
            <person name="Hazen T.C."/>
            <person name="Brockman F.J."/>
            <person name="Arkin A.P."/>
            <person name="Onstott T.C."/>
        </authorList>
    </citation>
    <scope>NUCLEOTIDE SEQUENCE [LARGE SCALE GENOMIC DNA]</scope>
    <source>
        <strain evidence="1 2">MP104C</strain>
    </source>
</reference>
<organism evidence="1 2">
    <name type="scientific">Desulforudis audaxviator (strain MP104C)</name>
    <dbReference type="NCBI Taxonomy" id="477974"/>
    <lineage>
        <taxon>Bacteria</taxon>
        <taxon>Bacillati</taxon>
        <taxon>Bacillota</taxon>
        <taxon>Clostridia</taxon>
        <taxon>Thermoanaerobacterales</taxon>
        <taxon>Candidatus Desulforudaceae</taxon>
        <taxon>Candidatus Desulforudis</taxon>
    </lineage>
</organism>
<dbReference type="Proteomes" id="UP000008544">
    <property type="component" value="Chromosome"/>
</dbReference>
<dbReference type="eggNOG" id="ENOG503309X">
    <property type="taxonomic scope" value="Bacteria"/>
</dbReference>
<proteinExistence type="predicted"/>
<gene>
    <name evidence="1" type="ordered locus">Daud_0464</name>
</gene>
<dbReference type="KEGG" id="dau:Daud_0464"/>
<protein>
    <submittedName>
        <fullName evidence="1">Uncharacterized protein</fullName>
    </submittedName>
</protein>
<dbReference type="EMBL" id="CP000860">
    <property type="protein sequence ID" value="ACA59010.1"/>
    <property type="molecule type" value="Genomic_DNA"/>
</dbReference>
<dbReference type="OrthoDB" id="1808270at2"/>
<dbReference type="RefSeq" id="WP_012301599.1">
    <property type="nucleotide sequence ID" value="NC_010424.1"/>
</dbReference>
<accession>B1I1V8</accession>
<evidence type="ECO:0000313" key="2">
    <source>
        <dbReference type="Proteomes" id="UP000008544"/>
    </source>
</evidence>
<dbReference type="AlphaFoldDB" id="B1I1V8"/>
<keyword evidence="2" id="KW-1185">Reference proteome</keyword>